<dbReference type="InterPro" id="IPR036378">
    <property type="entry name" value="FAS1_dom_sf"/>
</dbReference>
<evidence type="ECO:0000313" key="4">
    <source>
        <dbReference type="Proteomes" id="UP000603940"/>
    </source>
</evidence>
<organism evidence="3 4">
    <name type="scientific">Pseudoroseomonas ludipueritiae</name>
    <dbReference type="NCBI Taxonomy" id="198093"/>
    <lineage>
        <taxon>Bacteria</taxon>
        <taxon>Pseudomonadati</taxon>
        <taxon>Pseudomonadota</taxon>
        <taxon>Alphaproteobacteria</taxon>
        <taxon>Acetobacterales</taxon>
        <taxon>Acetobacteraceae</taxon>
        <taxon>Pseudoroseomonas</taxon>
    </lineage>
</organism>
<sequence>MFHIPHLMRATLVAGLFLTAAGAAQAQNRNCIDTIAGLEGATRFVTVATRTHVAQDLREVGPYTIFVPTDAAINRVAPGLTSIVFPDDRGGTGAADPVMGPAVVNTHILEGRYTSSALKPGETVTTRTRAGTQLTISNDNGTFTITAPNGIKATVIAGDKLCSNGVVHVIDTALVR</sequence>
<name>A0ABR7R7F6_9PROT</name>
<dbReference type="Gene3D" id="2.30.180.10">
    <property type="entry name" value="FAS1 domain"/>
    <property type="match status" value="1"/>
</dbReference>
<evidence type="ECO:0000256" key="1">
    <source>
        <dbReference type="SAM" id="SignalP"/>
    </source>
</evidence>
<keyword evidence="1" id="KW-0732">Signal</keyword>
<feature type="signal peptide" evidence="1">
    <location>
        <begin position="1"/>
        <end position="26"/>
    </location>
</feature>
<dbReference type="RefSeq" id="WP_187778783.1">
    <property type="nucleotide sequence ID" value="NZ_JACTUZ010000045.1"/>
</dbReference>
<feature type="chain" id="PRO_5047248944" evidence="1">
    <location>
        <begin position="27"/>
        <end position="176"/>
    </location>
</feature>
<dbReference type="PROSITE" id="PS50213">
    <property type="entry name" value="FAS1"/>
    <property type="match status" value="1"/>
</dbReference>
<gene>
    <name evidence="3" type="ORF">IBL25_12010</name>
</gene>
<dbReference type="InterPro" id="IPR000782">
    <property type="entry name" value="FAS1_domain"/>
</dbReference>
<accession>A0ABR7R7F6</accession>
<dbReference type="PANTHER" id="PTHR10900">
    <property type="entry name" value="PERIOSTIN-RELATED"/>
    <property type="match status" value="1"/>
</dbReference>
<dbReference type="SUPFAM" id="SSF82153">
    <property type="entry name" value="FAS1 domain"/>
    <property type="match status" value="1"/>
</dbReference>
<protein>
    <submittedName>
        <fullName evidence="3">Fasciclin domain-containing protein</fullName>
    </submittedName>
</protein>
<evidence type="ECO:0000259" key="2">
    <source>
        <dbReference type="PROSITE" id="PS50213"/>
    </source>
</evidence>
<proteinExistence type="predicted"/>
<comment type="caution">
    <text evidence="3">The sequence shown here is derived from an EMBL/GenBank/DDBJ whole genome shotgun (WGS) entry which is preliminary data.</text>
</comment>
<dbReference type="InterPro" id="IPR050904">
    <property type="entry name" value="Adhesion/Biosynth-related"/>
</dbReference>
<feature type="domain" description="FAS1" evidence="2">
    <location>
        <begin position="28"/>
        <end position="174"/>
    </location>
</feature>
<dbReference type="PANTHER" id="PTHR10900:SF77">
    <property type="entry name" value="FI19380P1"/>
    <property type="match status" value="1"/>
</dbReference>
<evidence type="ECO:0000313" key="3">
    <source>
        <dbReference type="EMBL" id="MBC9177665.1"/>
    </source>
</evidence>
<dbReference type="SMART" id="SM00554">
    <property type="entry name" value="FAS1"/>
    <property type="match status" value="1"/>
</dbReference>
<dbReference type="Pfam" id="PF02469">
    <property type="entry name" value="Fasciclin"/>
    <property type="match status" value="1"/>
</dbReference>
<reference evidence="3 4" key="1">
    <citation type="journal article" date="2009" name="Int. J. Syst. Evol. Microbiol.">
        <title>Transfer of Teichococcus ludipueritiae and Muricoccus roseus to the genus Roseomonas, as Roseomonas ludipueritiae comb. nov. and Roseomonas rosea comb. nov., respectively, and emended description of the genus Roseomonas.</title>
        <authorList>
            <person name="Sanchez-Porro C."/>
            <person name="Gallego V."/>
            <person name="Busse H.J."/>
            <person name="Kampfer P."/>
            <person name="Ventosa A."/>
        </authorList>
    </citation>
    <scope>NUCLEOTIDE SEQUENCE [LARGE SCALE GENOMIC DNA]</scope>
    <source>
        <strain evidence="3 4">DSM 14915</strain>
    </source>
</reference>
<dbReference type="Proteomes" id="UP000603940">
    <property type="component" value="Unassembled WGS sequence"/>
</dbReference>
<dbReference type="EMBL" id="JACTUZ010000045">
    <property type="protein sequence ID" value="MBC9177665.1"/>
    <property type="molecule type" value="Genomic_DNA"/>
</dbReference>
<keyword evidence="4" id="KW-1185">Reference proteome</keyword>